<dbReference type="GO" id="GO:0003723">
    <property type="term" value="F:RNA binding"/>
    <property type="evidence" value="ECO:0007669"/>
    <property type="project" value="InterPro"/>
</dbReference>
<dbReference type="PANTHER" id="PTHR23355:SF42">
    <property type="entry name" value="RIBONUCLEASE II, CHLOROPLASTIC_MITOCHONDRIAL"/>
    <property type="match status" value="1"/>
</dbReference>
<dbReference type="PANTHER" id="PTHR23355">
    <property type="entry name" value="RIBONUCLEASE"/>
    <property type="match status" value="1"/>
</dbReference>
<dbReference type="InterPro" id="IPR056404">
    <property type="entry name" value="HTH_RNase_II"/>
</dbReference>
<dbReference type="OrthoDB" id="2285229at2759"/>
<protein>
    <submittedName>
        <fullName evidence="3">Ribonuclease II, chloroplastic/mitochondrial isoform X1</fullName>
    </submittedName>
</protein>
<evidence type="ECO:0000313" key="3">
    <source>
        <dbReference type="RefSeq" id="XP_021856931.1"/>
    </source>
</evidence>
<dbReference type="Pfam" id="PF25255">
    <property type="entry name" value="WHD_RNase_II"/>
    <property type="match status" value="1"/>
</dbReference>
<evidence type="ECO:0000313" key="2">
    <source>
        <dbReference type="Proteomes" id="UP000813463"/>
    </source>
</evidence>
<dbReference type="GO" id="GO:0006402">
    <property type="term" value="P:mRNA catabolic process"/>
    <property type="evidence" value="ECO:0000318"/>
    <property type="project" value="GO_Central"/>
</dbReference>
<reference evidence="2" key="1">
    <citation type="journal article" date="2021" name="Nat. Commun.">
        <title>Genomic analyses provide insights into spinach domestication and the genetic basis of agronomic traits.</title>
        <authorList>
            <person name="Cai X."/>
            <person name="Sun X."/>
            <person name="Xu C."/>
            <person name="Sun H."/>
            <person name="Wang X."/>
            <person name="Ge C."/>
            <person name="Zhang Z."/>
            <person name="Wang Q."/>
            <person name="Fei Z."/>
            <person name="Jiao C."/>
            <person name="Wang Q."/>
        </authorList>
    </citation>
    <scope>NUCLEOTIDE SEQUENCE [LARGE SCALE GENOMIC DNA]</scope>
    <source>
        <strain evidence="2">cv. Varoflay</strain>
    </source>
</reference>
<feature type="domain" description="RNB" evidence="1">
    <location>
        <begin position="393"/>
        <end position="689"/>
    </location>
</feature>
<accession>A0A9R0K3A4</accession>
<dbReference type="InterPro" id="IPR001900">
    <property type="entry name" value="RNase_II/R"/>
</dbReference>
<organism evidence="2 3">
    <name type="scientific">Spinacia oleracea</name>
    <name type="common">Spinach</name>
    <dbReference type="NCBI Taxonomy" id="3562"/>
    <lineage>
        <taxon>Eukaryota</taxon>
        <taxon>Viridiplantae</taxon>
        <taxon>Streptophyta</taxon>
        <taxon>Embryophyta</taxon>
        <taxon>Tracheophyta</taxon>
        <taxon>Spermatophyta</taxon>
        <taxon>Magnoliopsida</taxon>
        <taxon>eudicotyledons</taxon>
        <taxon>Gunneridae</taxon>
        <taxon>Pentapetalae</taxon>
        <taxon>Caryophyllales</taxon>
        <taxon>Chenopodiaceae</taxon>
        <taxon>Chenopodioideae</taxon>
        <taxon>Anserineae</taxon>
        <taxon>Spinacia</taxon>
    </lineage>
</organism>
<dbReference type="Pfam" id="PF23163">
    <property type="entry name" value="CSD_RNase_II"/>
    <property type="match status" value="1"/>
</dbReference>
<proteinExistence type="predicted"/>
<dbReference type="SMART" id="SM00955">
    <property type="entry name" value="RNB"/>
    <property type="match status" value="1"/>
</dbReference>
<dbReference type="GO" id="GO:0000175">
    <property type="term" value="F:3'-5'-RNA exonuclease activity"/>
    <property type="evidence" value="ECO:0000318"/>
    <property type="project" value="GO_Central"/>
</dbReference>
<keyword evidence="2" id="KW-1185">Reference proteome</keyword>
<dbReference type="KEGG" id="soe:110796208"/>
<dbReference type="GO" id="GO:0000932">
    <property type="term" value="C:P-body"/>
    <property type="evidence" value="ECO:0000318"/>
    <property type="project" value="GO_Central"/>
</dbReference>
<dbReference type="Proteomes" id="UP000813463">
    <property type="component" value="Chromosome 5"/>
</dbReference>
<reference evidence="3" key="2">
    <citation type="submission" date="2025-08" db="UniProtKB">
        <authorList>
            <consortium name="RefSeq"/>
        </authorList>
    </citation>
    <scope>IDENTIFICATION</scope>
    <source>
        <tissue evidence="3">Leaf</tissue>
    </source>
</reference>
<dbReference type="SUPFAM" id="SSF50249">
    <property type="entry name" value="Nucleic acid-binding proteins"/>
    <property type="match status" value="1"/>
</dbReference>
<dbReference type="InterPro" id="IPR057324">
    <property type="entry name" value="WH_RNase_II"/>
</dbReference>
<dbReference type="GeneID" id="110796208"/>
<evidence type="ECO:0000259" key="1">
    <source>
        <dbReference type="SMART" id="SM00955"/>
    </source>
</evidence>
<dbReference type="InterPro" id="IPR056403">
    <property type="entry name" value="RNase_II_barrel"/>
</dbReference>
<dbReference type="InterPro" id="IPR050180">
    <property type="entry name" value="RNR_Ribonuclease"/>
</dbReference>
<dbReference type="RefSeq" id="XP_021856931.1">
    <property type="nucleotide sequence ID" value="XM_022001239.2"/>
</dbReference>
<dbReference type="Pfam" id="PF23161">
    <property type="entry name" value="HTH_RNase_II"/>
    <property type="match status" value="1"/>
</dbReference>
<name>A0A9R0K3A4_SPIOL</name>
<dbReference type="Pfam" id="PF00773">
    <property type="entry name" value="RNB"/>
    <property type="match status" value="1"/>
</dbReference>
<dbReference type="AlphaFoldDB" id="A0A9R0K3A4"/>
<dbReference type="InterPro" id="IPR012340">
    <property type="entry name" value="NA-bd_OB-fold"/>
</dbReference>
<gene>
    <name evidence="3" type="primary">LOC110796208</name>
</gene>
<sequence>MMAVRAVNGCSIIRPSTCSSPSLSSLLCCFHQFRPLYSTTRSKSGCLTSNCRFQLHFNGYSGKFGVFAFHSLVDSVLEELQERRRTRRVCASNRLVLTSSGELLKDKLEKQGLRVGLLLEFKKDSERVLLAVSQKRDGKKNWMVSDQNGTTCSIKPQQITYVVPGVEDFNHTQIPEFLQKAQENLDSSLLELAWAELLEKNKSVTPDELAEMIYGIAEPLESYCAHHLLSRDEIYFSVLESKGYCSVYTPRSTDQVEELLGRKLAKETAEKELQEFIQLLYSAKARPLDAKLPRSSWISEDRIRDRIDALAAYAVDTFCSESQKRTAQTILTAAGMAKTASSALNLLIDIGYFPVHVNLDLLKLNIRTDHSEDIVLAAEDLLSESYDIDEIRRNDLTHLKVYAIDVDEADELDDALSAARLQDGRIKIWIHVADPTCLVRPGSNLDKEAMSRGTTIFLPTATYPMFPEKLAMEGMSLKQGTNCNAVTVSVVLHFDGSISEYSVENSIIRPTYMLTYESASELLHLSLEEEAELKILSEAASLRLQWRRQQGAVDTSMIETRVKVANPDEPEPHINLYVENQADPAMRLVSEMMILCGEVVATFGSFNKIPLPYRGQPQSNIDVSAFSHLPEGPVRSVAVVKTMRAAEYDFRKPIRHGVLGVPGYVQFTSPIRRYMDLLAHYQVKSFIRGDAPPFSAGQLEGIAAIVNMQHRVARKLFSSSLRYWVLEYLRRQPKERKYRALILRFIKDRIAALILVEIKSHHSVHYFPKKEVGLQASAWVLVGSQVGDEIEVQVEEAQPRDDILSLKQVAE</sequence>